<evidence type="ECO:0000256" key="1">
    <source>
        <dbReference type="SAM" id="MobiDB-lite"/>
    </source>
</evidence>
<evidence type="ECO:0000313" key="2">
    <source>
        <dbReference type="EMBL" id="SPP97609.1"/>
    </source>
</evidence>
<reference evidence="2 3" key="1">
    <citation type="submission" date="2018-03" db="EMBL/GenBank/DDBJ databases">
        <authorList>
            <person name="Gully D."/>
        </authorList>
    </citation>
    <scope>NUCLEOTIDE SEQUENCE [LARGE SCALE GENOMIC DNA]</scope>
    <source>
        <strain evidence="2">ORS3257</strain>
    </source>
</reference>
<protein>
    <submittedName>
        <fullName evidence="2">Uncharacterized protein</fullName>
    </submittedName>
</protein>
<proteinExistence type="predicted"/>
<organism evidence="2 3">
    <name type="scientific">Bradyrhizobium vignae</name>
    <dbReference type="NCBI Taxonomy" id="1549949"/>
    <lineage>
        <taxon>Bacteria</taxon>
        <taxon>Pseudomonadati</taxon>
        <taxon>Pseudomonadota</taxon>
        <taxon>Alphaproteobacteria</taxon>
        <taxon>Hyphomicrobiales</taxon>
        <taxon>Nitrobacteraceae</taxon>
        <taxon>Bradyrhizobium</taxon>
    </lineage>
</organism>
<dbReference type="AlphaFoldDB" id="A0A2U3Q8F8"/>
<dbReference type="EMBL" id="LS398110">
    <property type="protein sequence ID" value="SPP97609.1"/>
    <property type="molecule type" value="Genomic_DNA"/>
</dbReference>
<feature type="region of interest" description="Disordered" evidence="1">
    <location>
        <begin position="1"/>
        <end position="24"/>
    </location>
</feature>
<sequence length="24" mass="2607">MLQAGRINKPAQHSRVAARGYAPN</sequence>
<accession>A0A2U3Q8F8</accession>
<evidence type="ECO:0000313" key="3">
    <source>
        <dbReference type="Proteomes" id="UP000246085"/>
    </source>
</evidence>
<gene>
    <name evidence="2" type="ORF">BRAD3257_6718</name>
</gene>
<name>A0A2U3Q8F8_9BRAD</name>
<dbReference type="Proteomes" id="UP000246085">
    <property type="component" value="Chromosome BRAD3257"/>
</dbReference>
<dbReference type="KEGG" id="bvz:BRAD3257_6718"/>